<evidence type="ECO:0000256" key="1">
    <source>
        <dbReference type="SAM" id="SignalP"/>
    </source>
</evidence>
<gene>
    <name evidence="2" type="ORF">FB465_6080</name>
</gene>
<evidence type="ECO:0008006" key="4">
    <source>
        <dbReference type="Google" id="ProtNLM"/>
    </source>
</evidence>
<comment type="caution">
    <text evidence="2">The sequence shown here is derived from an EMBL/GenBank/DDBJ whole genome shotgun (WGS) entry which is preliminary data.</text>
</comment>
<keyword evidence="1" id="KW-0732">Signal</keyword>
<sequence length="341" mass="37105">MSQKPLSRRALMAGTAVGAALVAASSADRVIAATTPTPETAMPVPTVPPPNPYPVKPAHQIEAEQLVEYLRLLPWSNSANRYRANDKTWETGTHAIFGRPGHPEEFNALAQCASFIGMMLERAYGTTPATTPPIGATTPPWPSTAYAWADETFWARFGVDPKDPDRHFPTAEQFRAGFANASAIPHIDPVTKPVNLRPGDLVALDYLPNASTTPGGYTGHIVMIRERKGTWEDPAVDIKVGPNVIPYVFEVIDCTSEPHGNPTGTAALDLFRAFPDTRWEETVDAAGRSTWNSYTGVGYGHMIFYADAATKLFAGYRHSVTAPTPWKMNERPIAAARVNHV</sequence>
<feature type="signal peptide" evidence="1">
    <location>
        <begin position="1"/>
        <end position="32"/>
    </location>
</feature>
<dbReference type="EMBL" id="VIVR01000001">
    <property type="protein sequence ID" value="TWE20920.1"/>
    <property type="molecule type" value="Genomic_DNA"/>
</dbReference>
<evidence type="ECO:0000313" key="3">
    <source>
        <dbReference type="Proteomes" id="UP000318416"/>
    </source>
</evidence>
<dbReference type="Proteomes" id="UP000318416">
    <property type="component" value="Unassembled WGS sequence"/>
</dbReference>
<dbReference type="InterPro" id="IPR006311">
    <property type="entry name" value="TAT_signal"/>
</dbReference>
<dbReference type="PROSITE" id="PS51318">
    <property type="entry name" value="TAT"/>
    <property type="match status" value="1"/>
</dbReference>
<keyword evidence="3" id="KW-1185">Reference proteome</keyword>
<proteinExistence type="predicted"/>
<dbReference type="AlphaFoldDB" id="A0A561EZ85"/>
<reference evidence="2 3" key="1">
    <citation type="submission" date="2019-06" db="EMBL/GenBank/DDBJ databases">
        <title>Sequencing the genomes of 1000 actinobacteria strains.</title>
        <authorList>
            <person name="Klenk H.-P."/>
        </authorList>
    </citation>
    <scope>NUCLEOTIDE SEQUENCE [LARGE SCALE GENOMIC DNA]</scope>
    <source>
        <strain evidence="2 3">DSM 41649</strain>
    </source>
</reference>
<dbReference type="OrthoDB" id="324838at2"/>
<organism evidence="2 3">
    <name type="scientific">Kitasatospora atroaurantiaca</name>
    <dbReference type="NCBI Taxonomy" id="285545"/>
    <lineage>
        <taxon>Bacteria</taxon>
        <taxon>Bacillati</taxon>
        <taxon>Actinomycetota</taxon>
        <taxon>Actinomycetes</taxon>
        <taxon>Kitasatosporales</taxon>
        <taxon>Streptomycetaceae</taxon>
        <taxon>Kitasatospora</taxon>
    </lineage>
</organism>
<feature type="chain" id="PRO_5022069367" description="Secreted protein" evidence="1">
    <location>
        <begin position="33"/>
        <end position="341"/>
    </location>
</feature>
<name>A0A561EZ85_9ACTN</name>
<accession>A0A561EZ85</accession>
<evidence type="ECO:0000313" key="2">
    <source>
        <dbReference type="EMBL" id="TWE20920.1"/>
    </source>
</evidence>
<dbReference type="RefSeq" id="WP_145795576.1">
    <property type="nucleotide sequence ID" value="NZ_BAAABR010000047.1"/>
</dbReference>
<protein>
    <recommendedName>
        <fullName evidence="4">Secreted protein</fullName>
    </recommendedName>
</protein>